<organism evidence="1 2">
    <name type="scientific">Rousettus aegyptiacus</name>
    <name type="common">Egyptian fruit bat</name>
    <name type="synonym">Pteropus aegyptiacus</name>
    <dbReference type="NCBI Taxonomy" id="9407"/>
    <lineage>
        <taxon>Eukaryota</taxon>
        <taxon>Metazoa</taxon>
        <taxon>Chordata</taxon>
        <taxon>Craniata</taxon>
        <taxon>Vertebrata</taxon>
        <taxon>Euteleostomi</taxon>
        <taxon>Mammalia</taxon>
        <taxon>Eutheria</taxon>
        <taxon>Laurasiatheria</taxon>
        <taxon>Chiroptera</taxon>
        <taxon>Yinpterochiroptera</taxon>
        <taxon>Pteropodoidea</taxon>
        <taxon>Pteropodidae</taxon>
        <taxon>Rousettinae</taxon>
        <taxon>Rousettus</taxon>
    </lineage>
</organism>
<dbReference type="EMBL" id="JACASE010000004">
    <property type="protein sequence ID" value="KAF6474862.1"/>
    <property type="molecule type" value="Genomic_DNA"/>
</dbReference>
<dbReference type="Proteomes" id="UP000593571">
    <property type="component" value="Unassembled WGS sequence"/>
</dbReference>
<protein>
    <submittedName>
        <fullName evidence="1">Uncharacterized protein</fullName>
    </submittedName>
</protein>
<keyword evidence="2" id="KW-1185">Reference proteome</keyword>
<accession>A0A7J8HT14</accession>
<dbReference type="AlphaFoldDB" id="A0A7J8HT14"/>
<name>A0A7J8HT14_ROUAE</name>
<proteinExistence type="predicted"/>
<reference evidence="1 2" key="1">
    <citation type="journal article" date="2020" name="Nature">
        <title>Six reference-quality genomes reveal evolution of bat adaptations.</title>
        <authorList>
            <person name="Jebb D."/>
            <person name="Huang Z."/>
            <person name="Pippel M."/>
            <person name="Hughes G.M."/>
            <person name="Lavrichenko K."/>
            <person name="Devanna P."/>
            <person name="Winkler S."/>
            <person name="Jermiin L.S."/>
            <person name="Skirmuntt E.C."/>
            <person name="Katzourakis A."/>
            <person name="Burkitt-Gray L."/>
            <person name="Ray D.A."/>
            <person name="Sullivan K.A.M."/>
            <person name="Roscito J.G."/>
            <person name="Kirilenko B.M."/>
            <person name="Davalos L.M."/>
            <person name="Corthals A.P."/>
            <person name="Power M.L."/>
            <person name="Jones G."/>
            <person name="Ransome R.D."/>
            <person name="Dechmann D.K.N."/>
            <person name="Locatelli A.G."/>
            <person name="Puechmaille S.J."/>
            <person name="Fedrigo O."/>
            <person name="Jarvis E.D."/>
            <person name="Hiller M."/>
            <person name="Vernes S.C."/>
            <person name="Myers E.W."/>
            <person name="Teeling E.C."/>
        </authorList>
    </citation>
    <scope>NUCLEOTIDE SEQUENCE [LARGE SCALE GENOMIC DNA]</scope>
    <source>
        <strain evidence="1">MRouAeg1</strain>
        <tissue evidence="1">Muscle</tissue>
    </source>
</reference>
<sequence>MCQVIYMNLFINIYNNLHNCYSYFTHKRIKDQGGWAITSSLHSQEGTKIPDSTSNHRLEDRYILNHRQTVSLSKDGDLTPDMTIPKLRLLKVFKPTLIGMSSIGHLVTMSPRLTGFDYLIRIPPSLGISDNFQLSL</sequence>
<comment type="caution">
    <text evidence="1">The sequence shown here is derived from an EMBL/GenBank/DDBJ whole genome shotgun (WGS) entry which is preliminary data.</text>
</comment>
<evidence type="ECO:0000313" key="2">
    <source>
        <dbReference type="Proteomes" id="UP000593571"/>
    </source>
</evidence>
<gene>
    <name evidence="1" type="ORF">HJG63_010995</name>
</gene>
<evidence type="ECO:0000313" key="1">
    <source>
        <dbReference type="EMBL" id="KAF6474862.1"/>
    </source>
</evidence>